<dbReference type="SUPFAM" id="SSF51735">
    <property type="entry name" value="NAD(P)-binding Rossmann-fold domains"/>
    <property type="match status" value="1"/>
</dbReference>
<protein>
    <recommendedName>
        <fullName evidence="5">NAD(P)-binding protein</fullName>
    </recommendedName>
</protein>
<gene>
    <name evidence="3" type="ORF">LTR78_000782</name>
</gene>
<dbReference type="AlphaFoldDB" id="A0AAE0WWP7"/>
<dbReference type="InterPro" id="IPR002347">
    <property type="entry name" value="SDR_fam"/>
</dbReference>
<comment type="similarity">
    <text evidence="1">Belongs to the short-chain dehydrogenases/reductases (SDR) family.</text>
</comment>
<dbReference type="Pfam" id="PF00106">
    <property type="entry name" value="adh_short"/>
    <property type="match status" value="1"/>
</dbReference>
<dbReference type="Gene3D" id="3.40.50.720">
    <property type="entry name" value="NAD(P)-binding Rossmann-like Domain"/>
    <property type="match status" value="1"/>
</dbReference>
<keyword evidence="2" id="KW-0560">Oxidoreductase</keyword>
<comment type="caution">
    <text evidence="3">The sequence shown here is derived from an EMBL/GenBank/DDBJ whole genome shotgun (WGS) entry which is preliminary data.</text>
</comment>
<dbReference type="PANTHER" id="PTHR24320">
    <property type="entry name" value="RETINOL DEHYDROGENASE"/>
    <property type="match status" value="1"/>
</dbReference>
<accession>A0AAE0WWP7</accession>
<evidence type="ECO:0000256" key="1">
    <source>
        <dbReference type="ARBA" id="ARBA00006484"/>
    </source>
</evidence>
<evidence type="ECO:0008006" key="5">
    <source>
        <dbReference type="Google" id="ProtNLM"/>
    </source>
</evidence>
<keyword evidence="4" id="KW-1185">Reference proteome</keyword>
<reference evidence="3" key="1">
    <citation type="submission" date="2023-07" db="EMBL/GenBank/DDBJ databases">
        <title>Black Yeasts Isolated from many extreme environments.</title>
        <authorList>
            <person name="Coleine C."/>
            <person name="Stajich J.E."/>
            <person name="Selbmann L."/>
        </authorList>
    </citation>
    <scope>NUCLEOTIDE SEQUENCE</scope>
    <source>
        <strain evidence="3">CCFEE 5485</strain>
    </source>
</reference>
<dbReference type="Proteomes" id="UP001274830">
    <property type="component" value="Unassembled WGS sequence"/>
</dbReference>
<evidence type="ECO:0000313" key="4">
    <source>
        <dbReference type="Proteomes" id="UP001274830"/>
    </source>
</evidence>
<evidence type="ECO:0000256" key="2">
    <source>
        <dbReference type="ARBA" id="ARBA00023002"/>
    </source>
</evidence>
<dbReference type="PRINTS" id="PR00081">
    <property type="entry name" value="GDHRDH"/>
</dbReference>
<dbReference type="InterPro" id="IPR036291">
    <property type="entry name" value="NAD(P)-bd_dom_sf"/>
</dbReference>
<dbReference type="EMBL" id="JAUTXT010000002">
    <property type="protein sequence ID" value="KAK3679221.1"/>
    <property type="molecule type" value="Genomic_DNA"/>
</dbReference>
<proteinExistence type="inferred from homology"/>
<dbReference type="PANTHER" id="PTHR24320:SF152">
    <property type="entry name" value="SHORT-CHAIN DEHYDROGENASE_REDUCTASE FAMILY PROTEIN"/>
    <property type="match status" value="1"/>
</dbReference>
<name>A0AAE0WWP7_9PEZI</name>
<organism evidence="3 4">
    <name type="scientific">Recurvomyces mirabilis</name>
    <dbReference type="NCBI Taxonomy" id="574656"/>
    <lineage>
        <taxon>Eukaryota</taxon>
        <taxon>Fungi</taxon>
        <taxon>Dikarya</taxon>
        <taxon>Ascomycota</taxon>
        <taxon>Pezizomycotina</taxon>
        <taxon>Dothideomycetes</taxon>
        <taxon>Dothideomycetidae</taxon>
        <taxon>Mycosphaerellales</taxon>
        <taxon>Teratosphaeriaceae</taxon>
        <taxon>Recurvomyces</taxon>
    </lineage>
</organism>
<evidence type="ECO:0000313" key="3">
    <source>
        <dbReference type="EMBL" id="KAK3679221.1"/>
    </source>
</evidence>
<sequence length="351" mass="38293">MAPPYLQFLWDTLACVLGVFFGNLLPKLHVPTKDLTGKTAIVTGANSGIGYQLALDLATQGATVFLACRNLTKAEEARQNIVDTIVSSSKAGLGSRAQLMEKVIVIELDTSLLSSVRAFAQTWQTRYKDRKINILLHNAGMTSTTHSGAVTSEGLGTIYTTNFLSAFLLTALLEDNLAPDARVILTSSVAQSFGNLNHILKDPRGVHPPGTKIPDSGPYADTKLMQIAFAHLLQERWNRHPNPNTSPHHRTINAFGPGYTYTPIFDKIAALPIYVDPVFWLVKAGTIMATPVEQGAATGLWLATCDDVEVLAGGGFWDRMVKRMSLVDVVSGETLEKVWACWERDGDVVWK</sequence>
<dbReference type="GO" id="GO:0016491">
    <property type="term" value="F:oxidoreductase activity"/>
    <property type="evidence" value="ECO:0007669"/>
    <property type="project" value="UniProtKB-KW"/>
</dbReference>